<dbReference type="CDD" id="cd10455">
    <property type="entry name" value="GIY-YIG_SLX1"/>
    <property type="match status" value="1"/>
</dbReference>
<organism evidence="13 14">
    <name type="scientific">Bodo saltans</name>
    <name type="common">Flagellated protozoan</name>
    <dbReference type="NCBI Taxonomy" id="75058"/>
    <lineage>
        <taxon>Eukaryota</taxon>
        <taxon>Discoba</taxon>
        <taxon>Euglenozoa</taxon>
        <taxon>Kinetoplastea</taxon>
        <taxon>Metakinetoplastina</taxon>
        <taxon>Eubodonida</taxon>
        <taxon>Bodonidae</taxon>
        <taxon>Bodo</taxon>
    </lineage>
</organism>
<evidence type="ECO:0000259" key="12">
    <source>
        <dbReference type="PROSITE" id="PS50164"/>
    </source>
</evidence>
<dbReference type="PROSITE" id="PS50164">
    <property type="entry name" value="GIY_YIG"/>
    <property type="match status" value="1"/>
</dbReference>
<keyword evidence="4" id="KW-0479">Metal-binding</keyword>
<evidence type="ECO:0000313" key="13">
    <source>
        <dbReference type="EMBL" id="CUG87532.1"/>
    </source>
</evidence>
<gene>
    <name evidence="13" type="ORF">BSAL_10515</name>
</gene>
<keyword evidence="7 10" id="KW-0233">DNA recombination</keyword>
<keyword evidence="9 10" id="KW-0539">Nucleus</keyword>
<feature type="compositionally biased region" description="Low complexity" evidence="11">
    <location>
        <begin position="462"/>
        <end position="472"/>
    </location>
</feature>
<dbReference type="EMBL" id="CYKH01001538">
    <property type="protein sequence ID" value="CUG87532.1"/>
    <property type="molecule type" value="Genomic_DNA"/>
</dbReference>
<feature type="compositionally biased region" description="Gly residues" evidence="11">
    <location>
        <begin position="589"/>
        <end position="601"/>
    </location>
</feature>
<dbReference type="EC" id="3.1.-.-" evidence="10"/>
<keyword evidence="14" id="KW-1185">Reference proteome</keyword>
<comment type="function">
    <text evidence="10">Catalytic subunit of a heterodimeric structure-specific endonuclease that resolves DNA secondary structures generated during DNA repair and recombination. Has endonuclease activity towards branched DNA substrates, introducing single-strand cuts in duplex DNA close to junctions with ss-DNA.</text>
</comment>
<evidence type="ECO:0000256" key="7">
    <source>
        <dbReference type="ARBA" id="ARBA00023172"/>
    </source>
</evidence>
<dbReference type="InterPro" id="IPR000305">
    <property type="entry name" value="GIY-YIG_endonuc"/>
</dbReference>
<keyword evidence="8 10" id="KW-0234">DNA repair</keyword>
<evidence type="ECO:0000256" key="1">
    <source>
        <dbReference type="ARBA" id="ARBA00022722"/>
    </source>
</evidence>
<evidence type="ECO:0000256" key="11">
    <source>
        <dbReference type="SAM" id="MobiDB-lite"/>
    </source>
</evidence>
<feature type="domain" description="GIY-YIG" evidence="12">
    <location>
        <begin position="4"/>
        <end position="87"/>
    </location>
</feature>
<dbReference type="GO" id="GO:0006281">
    <property type="term" value="P:DNA repair"/>
    <property type="evidence" value="ECO:0007669"/>
    <property type="project" value="UniProtKB-UniRule"/>
</dbReference>
<accession>A0A0S4J7X3</accession>
<evidence type="ECO:0000256" key="8">
    <source>
        <dbReference type="ARBA" id="ARBA00023204"/>
    </source>
</evidence>
<feature type="region of interest" description="Disordered" evidence="11">
    <location>
        <begin position="440"/>
        <end position="476"/>
    </location>
</feature>
<evidence type="ECO:0000256" key="10">
    <source>
        <dbReference type="HAMAP-Rule" id="MF_03100"/>
    </source>
</evidence>
<dbReference type="PANTHER" id="PTHR20208">
    <property type="entry name" value="STRUCTURE-SPECIFIC ENDONUCLEASE SUBUNIT SLX1"/>
    <property type="match status" value="1"/>
</dbReference>
<dbReference type="AlphaFoldDB" id="A0A0S4J7X3"/>
<evidence type="ECO:0000256" key="3">
    <source>
        <dbReference type="ARBA" id="ARBA00022763"/>
    </source>
</evidence>
<comment type="subunit">
    <text evidence="10">Forms a heterodimer with a member of the SLX4 family.</text>
</comment>
<evidence type="ECO:0000256" key="4">
    <source>
        <dbReference type="ARBA" id="ARBA00022771"/>
    </source>
</evidence>
<protein>
    <recommendedName>
        <fullName evidence="10">Structure-specific endonuclease subunit SLX1 homolog</fullName>
        <ecNumber evidence="10">3.1.-.-</ecNumber>
    </recommendedName>
</protein>
<evidence type="ECO:0000256" key="6">
    <source>
        <dbReference type="ARBA" id="ARBA00022833"/>
    </source>
</evidence>
<dbReference type="InterPro" id="IPR050381">
    <property type="entry name" value="SLX1_endonuclease"/>
</dbReference>
<dbReference type="Gene3D" id="3.40.1440.10">
    <property type="entry name" value="GIY-YIG endonuclease"/>
    <property type="match status" value="1"/>
</dbReference>
<keyword evidence="1 10" id="KW-0540">Nuclease</keyword>
<dbReference type="GO" id="GO:0008270">
    <property type="term" value="F:zinc ion binding"/>
    <property type="evidence" value="ECO:0007669"/>
    <property type="project" value="UniProtKB-KW"/>
</dbReference>
<name>A0A0S4J7X3_BODSA</name>
<dbReference type="VEuPathDB" id="TriTrypDB:BSAL_10515"/>
<keyword evidence="6" id="KW-0862">Zinc</keyword>
<dbReference type="GO" id="GO:0006310">
    <property type="term" value="P:DNA recombination"/>
    <property type="evidence" value="ECO:0007669"/>
    <property type="project" value="UniProtKB-UniRule"/>
</dbReference>
<sequence length="648" mass="69775">MDTRLHCVYLLVSLDPTCKDHCYIGYTTNPLRRLRQHNGEIANGAWRTSRRGRPWKLVAFVSGFPEDRMGLKFEWCWQHPSKALMIRESLASGPQDVQRALQKYLSSLGGGSINRAPYAIAMLHVLLRCEMFQSLCLRLNIVDDALWNVYTTPMYAKSTGTATLPAAKQTKTSTKKTMLSLSQQPPQLSQQPLIVAAAPSTTASGLALLSAFPPSHPLLHIIHVSTDDINELLPNTADSVLLSQMPLAAPSRSFLMTSYNDNASDDVGSHDNSMVRQDSATAAATAAPSFVRSLMASSEEGHVEHWASRQKVIGSSGNASHLADLTVSSIAGRATTAGNNTDLSAISGGNGIDWSTSYHQNSRITDASINGASHPPPPLICTFCALPLQGTTITPPPPVMLCQRPHSTNPTLLSSECTLASHVTCLALWFHINLPEDVVEPQEDDAGDPLHGSSPAPPATRRPPFMSQSSAAQGGGNSWRLIPRNSCLCPLCGYELHWSIGVQQVKQRINATKALQLAQRRDVLDAALEARLAAIGGGQQVKQRINATKALQLAQRRDVLDAALEARLAAIGGGPSVAPRGGRGRGRARGSGGDLAAGRGSGEQHRKRARSNTPDTNDNSSVNQQRGVAPEQQQPADESYQPDWWLDL</sequence>
<comment type="cofactor">
    <cofactor evidence="10">
        <name>a divalent metal cation</name>
        <dbReference type="ChEBI" id="CHEBI:60240"/>
    </cofactor>
</comment>
<keyword evidence="2 10" id="KW-0255">Endonuclease</keyword>
<keyword evidence="3 10" id="KW-0227">DNA damage</keyword>
<dbReference type="HAMAP" id="MF_03100">
    <property type="entry name" value="Endonuc_su_Slx1"/>
    <property type="match status" value="1"/>
</dbReference>
<dbReference type="OrthoDB" id="24645at2759"/>
<dbReference type="Proteomes" id="UP000051952">
    <property type="component" value="Unassembled WGS sequence"/>
</dbReference>
<comment type="caution">
    <text evidence="10">Lacks conserved residue(s) required for the propagation of feature annotation.</text>
</comment>
<evidence type="ECO:0000256" key="5">
    <source>
        <dbReference type="ARBA" id="ARBA00022801"/>
    </source>
</evidence>
<feature type="region of interest" description="Disordered" evidence="11">
    <location>
        <begin position="572"/>
        <end position="648"/>
    </location>
</feature>
<dbReference type="InterPro" id="IPR035901">
    <property type="entry name" value="GIY-YIG_endonuc_sf"/>
</dbReference>
<dbReference type="InterPro" id="IPR027520">
    <property type="entry name" value="Slx1"/>
</dbReference>
<reference evidence="14" key="1">
    <citation type="submission" date="2015-09" db="EMBL/GenBank/DDBJ databases">
        <authorList>
            <consortium name="Pathogen Informatics"/>
        </authorList>
    </citation>
    <scope>NUCLEOTIDE SEQUENCE [LARGE SCALE GENOMIC DNA]</scope>
    <source>
        <strain evidence="14">Lake Konstanz</strain>
    </source>
</reference>
<feature type="compositionally biased region" description="Polar residues" evidence="11">
    <location>
        <begin position="611"/>
        <end position="636"/>
    </location>
</feature>
<proteinExistence type="inferred from homology"/>
<evidence type="ECO:0000256" key="9">
    <source>
        <dbReference type="ARBA" id="ARBA00023242"/>
    </source>
</evidence>
<evidence type="ECO:0000313" key="14">
    <source>
        <dbReference type="Proteomes" id="UP000051952"/>
    </source>
</evidence>
<evidence type="ECO:0000256" key="2">
    <source>
        <dbReference type="ARBA" id="ARBA00022759"/>
    </source>
</evidence>
<dbReference type="PANTHER" id="PTHR20208:SF13">
    <property type="entry name" value="STRUCTURE-SPECIFIC ENDONUCLEASE SUBUNIT SLX1"/>
    <property type="match status" value="1"/>
</dbReference>
<comment type="similarity">
    <text evidence="10">Belongs to the SLX1 family.</text>
</comment>
<dbReference type="GO" id="GO:0033557">
    <property type="term" value="C:Slx1-Slx4 complex"/>
    <property type="evidence" value="ECO:0007669"/>
    <property type="project" value="UniProtKB-UniRule"/>
</dbReference>
<keyword evidence="5 10" id="KW-0378">Hydrolase</keyword>
<dbReference type="GO" id="GO:0017108">
    <property type="term" value="F:5'-flap endonuclease activity"/>
    <property type="evidence" value="ECO:0007669"/>
    <property type="project" value="InterPro"/>
</dbReference>
<comment type="subcellular location">
    <subcellularLocation>
        <location evidence="10">Nucleus</location>
    </subcellularLocation>
</comment>
<dbReference type="Pfam" id="PF01541">
    <property type="entry name" value="GIY-YIG"/>
    <property type="match status" value="1"/>
</dbReference>
<keyword evidence="4" id="KW-0863">Zinc-finger</keyword>